<accession>A0A7D9JA98</accession>
<dbReference type="PROSITE" id="PS50878">
    <property type="entry name" value="RT_POL"/>
    <property type="match status" value="1"/>
</dbReference>
<dbReference type="Pfam" id="PF00078">
    <property type="entry name" value="RVT_1"/>
    <property type="match status" value="1"/>
</dbReference>
<dbReference type="AlphaFoldDB" id="A0A7D9JA98"/>
<dbReference type="InterPro" id="IPR000477">
    <property type="entry name" value="RT_dom"/>
</dbReference>
<dbReference type="PANTHER" id="PTHR33332">
    <property type="entry name" value="REVERSE TRANSCRIPTASE DOMAIN-CONTAINING PROTEIN"/>
    <property type="match status" value="1"/>
</dbReference>
<evidence type="ECO:0000313" key="1">
    <source>
        <dbReference type="EMBL" id="CAB4025537.1"/>
    </source>
</evidence>
<protein>
    <submittedName>
        <fullName evidence="1">Uncharacterized protein</fullName>
    </submittedName>
</protein>
<reference evidence="1" key="1">
    <citation type="submission" date="2020-04" db="EMBL/GenBank/DDBJ databases">
        <authorList>
            <person name="Alioto T."/>
            <person name="Alioto T."/>
            <person name="Gomez Garrido J."/>
        </authorList>
    </citation>
    <scope>NUCLEOTIDE SEQUENCE</scope>
    <source>
        <strain evidence="1">A484AB</strain>
    </source>
</reference>
<comment type="caution">
    <text evidence="1">The sequence shown here is derived from an EMBL/GenBank/DDBJ whole genome shotgun (WGS) entry which is preliminary data.</text>
</comment>
<feature type="non-terminal residue" evidence="1">
    <location>
        <position position="1"/>
    </location>
</feature>
<gene>
    <name evidence="1" type="ORF">PACLA_8A062273</name>
</gene>
<name>A0A7D9JA98_PARCT</name>
<dbReference type="Proteomes" id="UP001152795">
    <property type="component" value="Unassembled WGS sequence"/>
</dbReference>
<dbReference type="SUPFAM" id="SSF56672">
    <property type="entry name" value="DNA/RNA polymerases"/>
    <property type="match status" value="1"/>
</dbReference>
<keyword evidence="2" id="KW-1185">Reference proteome</keyword>
<dbReference type="CDD" id="cd01650">
    <property type="entry name" value="RT_nLTR_like"/>
    <property type="match status" value="1"/>
</dbReference>
<sequence>ALKSHKPKHWDEFKKERNLVSRLVKQSHSSYLNDVIGASLDTNPKKFWSYVRTSKSESSGIPPLKFNDKLCVSDKSKADALNSQFHSVFTRENAPIPNKGQSPYTSISDLIINSQGVAKQLSELDPSKACGPDEIPARILKELSPSISHWLCFIFQQSYDSGTLPPDWSKALVSVVFKKDLQSNPANYRPISLTCLCCKVMEHIILSHVSKHLAYHDILINEQHGFRKLFSCETQLITAINDWAKSINQKKQTDVILLDFSKAFDSVPHLRLMSKLDHYGIRGLSANWIKAFLSNRSQVVSVNGSHSHPQPVISGVPQGTILAPVLFLLYINDISENIKSQIRLFADDGIIYREINNDQDHVTLQEDLDNLNNWANKWQLNFNFSKCYHLGITNKRVPETYSYMMNNQIISRVSSTKYLGITINHNLNWNKHCVIICSKANSTLGLLRRILGECSAAVKSRAYTSLVRPQLEYASTVWNPYTKRNINKIEMVQRRAARFVFNDYSRASHVSPMIDHLGWDNLQQRRLLHQATMFYEIHQGLVGISLPDDVCPLTRASRLPNICPYRQIQSCVNVYKFSFYPRTIVTWNHIPFNNLCQSTPSFKTLAMPSIKSLNVAN</sequence>
<evidence type="ECO:0000313" key="2">
    <source>
        <dbReference type="Proteomes" id="UP001152795"/>
    </source>
</evidence>
<organism evidence="1 2">
    <name type="scientific">Paramuricea clavata</name>
    <name type="common">Red gorgonian</name>
    <name type="synonym">Violescent sea-whip</name>
    <dbReference type="NCBI Taxonomy" id="317549"/>
    <lineage>
        <taxon>Eukaryota</taxon>
        <taxon>Metazoa</taxon>
        <taxon>Cnidaria</taxon>
        <taxon>Anthozoa</taxon>
        <taxon>Octocorallia</taxon>
        <taxon>Malacalcyonacea</taxon>
        <taxon>Plexauridae</taxon>
        <taxon>Paramuricea</taxon>
    </lineage>
</organism>
<dbReference type="InterPro" id="IPR043502">
    <property type="entry name" value="DNA/RNA_pol_sf"/>
</dbReference>
<proteinExistence type="predicted"/>
<dbReference type="EMBL" id="CACRXK020013660">
    <property type="protein sequence ID" value="CAB4025537.1"/>
    <property type="molecule type" value="Genomic_DNA"/>
</dbReference>
<dbReference type="OrthoDB" id="5954387at2759"/>